<evidence type="ECO:0000256" key="1">
    <source>
        <dbReference type="SAM" id="MobiDB-lite"/>
    </source>
</evidence>
<dbReference type="EMBL" id="JAPFQI010000020">
    <property type="protein sequence ID" value="MCW8087703.1"/>
    <property type="molecule type" value="Genomic_DNA"/>
</dbReference>
<organism evidence="3 4">
    <name type="scientific">Sabulicella glaciei</name>
    <dbReference type="NCBI Taxonomy" id="2984948"/>
    <lineage>
        <taxon>Bacteria</taxon>
        <taxon>Pseudomonadati</taxon>
        <taxon>Pseudomonadota</taxon>
        <taxon>Alphaproteobacteria</taxon>
        <taxon>Acetobacterales</taxon>
        <taxon>Acetobacteraceae</taxon>
        <taxon>Sabulicella</taxon>
    </lineage>
</organism>
<feature type="domain" description="Transposase IS4-like" evidence="2">
    <location>
        <begin position="201"/>
        <end position="495"/>
    </location>
</feature>
<reference evidence="3 4" key="1">
    <citation type="submission" date="2022-10" db="EMBL/GenBank/DDBJ databases">
        <title>Roseococcus glaciei nov., sp. nov., isolated from glacier.</title>
        <authorList>
            <person name="Liu Q."/>
            <person name="Xin Y.-H."/>
        </authorList>
    </citation>
    <scope>NUCLEOTIDE SEQUENCE [LARGE SCALE GENOMIC DNA]</scope>
    <source>
        <strain evidence="3 4">MDT2-1-1</strain>
    </source>
</reference>
<feature type="compositionally biased region" description="Pro residues" evidence="1">
    <location>
        <begin position="562"/>
        <end position="575"/>
    </location>
</feature>
<evidence type="ECO:0000313" key="4">
    <source>
        <dbReference type="Proteomes" id="UP001526430"/>
    </source>
</evidence>
<feature type="region of interest" description="Disordered" evidence="1">
    <location>
        <begin position="559"/>
        <end position="589"/>
    </location>
</feature>
<dbReference type="Proteomes" id="UP001526430">
    <property type="component" value="Unassembled WGS sequence"/>
</dbReference>
<evidence type="ECO:0000259" key="2">
    <source>
        <dbReference type="Pfam" id="PF01609"/>
    </source>
</evidence>
<dbReference type="PANTHER" id="PTHR34614">
    <property type="match status" value="1"/>
</dbReference>
<protein>
    <submittedName>
        <fullName evidence="3">IS1634 family transposase</fullName>
    </submittedName>
</protein>
<evidence type="ECO:0000313" key="3">
    <source>
        <dbReference type="EMBL" id="MCW8087703.1"/>
    </source>
</evidence>
<feature type="compositionally biased region" description="Basic residues" evidence="1">
    <location>
        <begin position="576"/>
        <end position="589"/>
    </location>
</feature>
<dbReference type="PANTHER" id="PTHR34614:SF2">
    <property type="entry name" value="TRANSPOSASE IS4-LIKE DOMAIN-CONTAINING PROTEIN"/>
    <property type="match status" value="1"/>
</dbReference>
<dbReference type="RefSeq" id="WP_301591910.1">
    <property type="nucleotide sequence ID" value="NZ_JAPFQI010000020.1"/>
</dbReference>
<dbReference type="InterPro" id="IPR002559">
    <property type="entry name" value="Transposase_11"/>
</dbReference>
<comment type="caution">
    <text evidence="3">The sequence shown here is derived from an EMBL/GenBank/DDBJ whole genome shotgun (WGS) entry which is preliminary data.</text>
</comment>
<dbReference type="Pfam" id="PF01609">
    <property type="entry name" value="DDE_Tnp_1"/>
    <property type="match status" value="1"/>
</dbReference>
<gene>
    <name evidence="3" type="ORF">OF850_19010</name>
</gene>
<sequence>MFFRLKPSGPRTYLQIVENRREDGAHRQHVIATLGRADDLAASGALASLLASGARLCDQVMLLCALERDVEGLRMSTRRLGGPLLFERLWQETDCAAVIQALLVGRGFEFAVERAIFATVLHRIFVSGSDRACERWMEDYLIPGTDGLALHHLYRAMAWLGEELDAADGGQAHATPFAPRCVKDRIEEALFARRRDLFSELSVVFMDTTSLRFEGAGGETLGQRGHSKDHRPDLMQLVLGVVIDAEGRPVCTEIMPGNTADVRILLPVVDRLRGRFGIGRVCIVADRGMISAATLAGLEERGLEYILGARERSDVVVREVVLADEGPFTPLLVERANGAETQLFAKEVRHQGRRYIVCRNEAEAERDRADRQAIISGLEGQLQRGDKALIGNSAYRRYLRRVALTDGKGGKAKPGPAFEIDPGKLAEEARYDGIFVLRTNARVTPLQAMLRYRELLDVENLFRRTKGVLRTRPIYHSSDAAIRGHVFCSFLALVLQKELDARCRAAGFTPEWGDMLRDLDRLQQAEVSQGGKTWKVRTEVGATASALLRACGIAIPPRIQGIPPPAPAPPAPPPSPKRRGRPRRGATRP</sequence>
<proteinExistence type="predicted"/>
<dbReference type="InterPro" id="IPR047654">
    <property type="entry name" value="IS1634_transpos"/>
</dbReference>
<name>A0ABT3NZX4_9PROT</name>
<keyword evidence="4" id="KW-1185">Reference proteome</keyword>
<dbReference type="NCBIfam" id="NF033559">
    <property type="entry name" value="transpos_IS1634"/>
    <property type="match status" value="1"/>
</dbReference>
<accession>A0ABT3NZX4</accession>